<evidence type="ECO:0000259" key="2">
    <source>
        <dbReference type="Pfam" id="PF03372"/>
    </source>
</evidence>
<feature type="compositionally biased region" description="Low complexity" evidence="1">
    <location>
        <begin position="780"/>
        <end position="791"/>
    </location>
</feature>
<proteinExistence type="predicted"/>
<keyword evidence="4" id="KW-0695">RNA-directed DNA polymerase</keyword>
<evidence type="ECO:0000313" key="5">
    <source>
        <dbReference type="Proteomes" id="UP001151760"/>
    </source>
</evidence>
<accession>A0ABQ5CK82</accession>
<dbReference type="InterPro" id="IPR036691">
    <property type="entry name" value="Endo/exonu/phosph_ase_sf"/>
</dbReference>
<dbReference type="InterPro" id="IPR007321">
    <property type="entry name" value="Transposase_28"/>
</dbReference>
<dbReference type="Gene3D" id="3.60.10.10">
    <property type="entry name" value="Endonuclease/exonuclease/phosphatase"/>
    <property type="match status" value="1"/>
</dbReference>
<dbReference type="PANTHER" id="PTHR31099">
    <property type="entry name" value="OS06G0165300 PROTEIN"/>
    <property type="match status" value="1"/>
</dbReference>
<feature type="compositionally biased region" description="Polar residues" evidence="1">
    <location>
        <begin position="796"/>
        <end position="807"/>
    </location>
</feature>
<dbReference type="EMBL" id="BQNB010014200">
    <property type="protein sequence ID" value="GJT25269.1"/>
    <property type="molecule type" value="Genomic_DNA"/>
</dbReference>
<evidence type="ECO:0000259" key="3">
    <source>
        <dbReference type="Pfam" id="PF04195"/>
    </source>
</evidence>
<dbReference type="Pfam" id="PF04195">
    <property type="entry name" value="Transposase_28"/>
    <property type="match status" value="1"/>
</dbReference>
<dbReference type="PANTHER" id="PTHR31099:SF41">
    <property type="entry name" value="TRANSPOSASE (PUTATIVE), GYPSY TYPE-RELATED"/>
    <property type="match status" value="1"/>
</dbReference>
<keyword evidence="5" id="KW-1185">Reference proteome</keyword>
<sequence length="1281" mass="143089">MLVLSGNCQGVGRPLTVLNLRELCRVHRSDVVFLMEMKNKERYLESLRCSLPFTGFFYVNPIGRSGGLALWWKDNITLNIANGNKNIILVDGICLAPSVSWRACFIYGPHDRRDRKLLWQKISHLALSATYPFFVIGLNYTWDNNRAENANIWERIDQALANESLLVTFPSQTLTHCPILRSDHALLLYNTCPTHKKRQKGFRFESMWMLESSCEETVLNTWSDSSSSNVIADLEQNLAHCAKNLTSWSRKHFQNNRKVIEELTNELRLVQSATPMAANNARQRLLGKKLEETWRKKEMFWHQCLRVNWIKFGDQNTHFFHLSMIHKSQRNAITMLRNGEGQWVDDPVTLNTLIRNHFMSIYTSVGVREFGNVLDVIKLVVTEHMNASLEDTVADYEIVRAVKQLGAYKSPGKDGFPAFYLLTDVSSPRSFLIKLVTFRRRGLMLSLYLLTDVTYLQVFNCFIGEPPPLIPIPFTNFFMAILKYFRVHISQLSPFGAAWVSHFEVLTRVLDLAPSVTVFRAFYTRSYSDGLFSFAKRSTSAPSCFPKPPDSIKNWADHFFWVDSYVFLISVPLYTGGALEKDLAPHLTARQEQTVKLLESHKAPFRRYSECFLCLVGLSPYYPFDENSYPAFEHPDGSEIGLFDFIKTADPRNVQAVEVQKGDNQVSAPAREGQEDAAPEDAYLDLANPNESMAAVRQGEEEVVTKQPEKVKKKRLLKQGDVLPVKRLRKDHPTFVSGTGGKTLSSLEQFRPVGSHLPERTCTTVGSSSTLNIPVDAAAATTTSTRAPTPTKFATDANSNLASPSQPKESEGLDDSFYEPLTLDPFEAKRWYVLKWNVSNDSLLDDGFSCHTLVDRVAPPAFFSALRTLDYDQLYTEFNVGPARQVCLGAEVRSRTEHELELKEKLKAKYTARGRLLEEKDLEILKLKSQLAEREVEAAEVICLRDQVSSLSREKSALTAEVSTLNVTATQKDHDISLLNSRATSLASSLDDAKVACAEAGNKITSLAAERNGIASENGDSAGRAGLGVVQPCGRARGTRNGCLQPSGGRTLSYLLDYFGRKEMALTHGIQLALLKCLKSLEYQGLLGHALGCAVDFGIQEGLEAGYKHGVARRDLSAVKAYNPEVVKASYIDAVKALEDVDFSLVDLLKSKNDTGMDEVLYCFLLDEPLAGLSKAAYLQPCIEQLSVPIHHAGDMTAAEETSLSFALMNVHAHAEGAKKHAAALRQLMMEIVSAPLSSQTWVGKASTSVAPLHVEDYDEEDTDKALGSVVAIPKLETYRF</sequence>
<dbReference type="Proteomes" id="UP001151760">
    <property type="component" value="Unassembled WGS sequence"/>
</dbReference>
<comment type="caution">
    <text evidence="4">The sequence shown here is derived from an EMBL/GenBank/DDBJ whole genome shotgun (WGS) entry which is preliminary data.</text>
</comment>
<feature type="domain" description="Endonuclease/exonuclease/phosphatase" evidence="2">
    <location>
        <begin position="7"/>
        <end position="184"/>
    </location>
</feature>
<feature type="region of interest" description="Disordered" evidence="1">
    <location>
        <begin position="780"/>
        <end position="814"/>
    </location>
</feature>
<dbReference type="Pfam" id="PF03372">
    <property type="entry name" value="Exo_endo_phos"/>
    <property type="match status" value="1"/>
</dbReference>
<feature type="domain" description="Transposase (putative) gypsy type" evidence="3">
    <location>
        <begin position="472"/>
        <end position="524"/>
    </location>
</feature>
<reference evidence="4" key="1">
    <citation type="journal article" date="2022" name="Int. J. Mol. Sci.">
        <title>Draft Genome of Tanacetum Coccineum: Genomic Comparison of Closely Related Tanacetum-Family Plants.</title>
        <authorList>
            <person name="Yamashiro T."/>
            <person name="Shiraishi A."/>
            <person name="Nakayama K."/>
            <person name="Satake H."/>
        </authorList>
    </citation>
    <scope>NUCLEOTIDE SEQUENCE</scope>
</reference>
<evidence type="ECO:0000256" key="1">
    <source>
        <dbReference type="SAM" id="MobiDB-lite"/>
    </source>
</evidence>
<organism evidence="4 5">
    <name type="scientific">Tanacetum coccineum</name>
    <dbReference type="NCBI Taxonomy" id="301880"/>
    <lineage>
        <taxon>Eukaryota</taxon>
        <taxon>Viridiplantae</taxon>
        <taxon>Streptophyta</taxon>
        <taxon>Embryophyta</taxon>
        <taxon>Tracheophyta</taxon>
        <taxon>Spermatophyta</taxon>
        <taxon>Magnoliopsida</taxon>
        <taxon>eudicotyledons</taxon>
        <taxon>Gunneridae</taxon>
        <taxon>Pentapetalae</taxon>
        <taxon>asterids</taxon>
        <taxon>campanulids</taxon>
        <taxon>Asterales</taxon>
        <taxon>Asteraceae</taxon>
        <taxon>Asteroideae</taxon>
        <taxon>Anthemideae</taxon>
        <taxon>Anthemidinae</taxon>
        <taxon>Tanacetum</taxon>
    </lineage>
</organism>
<dbReference type="SUPFAM" id="SSF56219">
    <property type="entry name" value="DNase I-like"/>
    <property type="match status" value="1"/>
</dbReference>
<keyword evidence="4" id="KW-0548">Nucleotidyltransferase</keyword>
<protein>
    <submittedName>
        <fullName evidence="4">Reverse transcriptase</fullName>
    </submittedName>
</protein>
<dbReference type="GO" id="GO:0003964">
    <property type="term" value="F:RNA-directed DNA polymerase activity"/>
    <property type="evidence" value="ECO:0007669"/>
    <property type="project" value="UniProtKB-KW"/>
</dbReference>
<gene>
    <name evidence="4" type="ORF">Tco_0895206</name>
</gene>
<evidence type="ECO:0000313" key="4">
    <source>
        <dbReference type="EMBL" id="GJT25269.1"/>
    </source>
</evidence>
<name>A0ABQ5CK82_9ASTR</name>
<reference evidence="4" key="2">
    <citation type="submission" date="2022-01" db="EMBL/GenBank/DDBJ databases">
        <authorList>
            <person name="Yamashiro T."/>
            <person name="Shiraishi A."/>
            <person name="Satake H."/>
            <person name="Nakayama K."/>
        </authorList>
    </citation>
    <scope>NUCLEOTIDE SEQUENCE</scope>
</reference>
<keyword evidence="4" id="KW-0808">Transferase</keyword>
<dbReference type="InterPro" id="IPR005135">
    <property type="entry name" value="Endo/exonuclease/phosphatase"/>
</dbReference>